<proteinExistence type="predicted"/>
<organism evidence="1">
    <name type="scientific">Culex pipiens</name>
    <name type="common">House mosquito</name>
    <dbReference type="NCBI Taxonomy" id="7175"/>
    <lineage>
        <taxon>Eukaryota</taxon>
        <taxon>Metazoa</taxon>
        <taxon>Ecdysozoa</taxon>
        <taxon>Arthropoda</taxon>
        <taxon>Hexapoda</taxon>
        <taxon>Insecta</taxon>
        <taxon>Pterygota</taxon>
        <taxon>Neoptera</taxon>
        <taxon>Endopterygota</taxon>
        <taxon>Diptera</taxon>
        <taxon>Nematocera</taxon>
        <taxon>Culicoidea</taxon>
        <taxon>Culicidae</taxon>
        <taxon>Culicinae</taxon>
        <taxon>Culicini</taxon>
        <taxon>Culex</taxon>
        <taxon>Culex</taxon>
    </lineage>
</organism>
<reference evidence="1" key="1">
    <citation type="submission" date="2021-05" db="EMBL/GenBank/DDBJ databases">
        <authorList>
            <person name="Alioto T."/>
            <person name="Alioto T."/>
            <person name="Gomez Garrido J."/>
        </authorList>
    </citation>
    <scope>NUCLEOTIDE SEQUENCE</scope>
</reference>
<name>A0A8D8CLA9_CULPI</name>
<dbReference type="EMBL" id="HBUE01127627">
    <property type="protein sequence ID" value="CAG6495139.1"/>
    <property type="molecule type" value="Transcribed_RNA"/>
</dbReference>
<dbReference type="EMBL" id="HBUE01127626">
    <property type="protein sequence ID" value="CAG6495138.1"/>
    <property type="molecule type" value="Transcribed_RNA"/>
</dbReference>
<dbReference type="AlphaFoldDB" id="A0A8D8CLA9"/>
<sequence length="114" mass="12791">MELAEELVLGQIDDVDCGGQIGGTAGLNHAARNGLLQIIFRFRFDAQFTHCKLATTMFLKTLQTAVFVVYLTLCRHFSTPNNFSLQTLKIAQMATLAVQTSSVKFAGRPRRWRR</sequence>
<evidence type="ECO:0000313" key="1">
    <source>
        <dbReference type="EMBL" id="CAG6495138.1"/>
    </source>
</evidence>
<accession>A0A8D8CLA9</accession>
<protein>
    <submittedName>
        <fullName evidence="1">(northern house mosquito) hypothetical protein</fullName>
    </submittedName>
</protein>